<protein>
    <recommendedName>
        <fullName evidence="3">Mariner Mos1 transposase</fullName>
    </recommendedName>
</protein>
<evidence type="ECO:0000313" key="2">
    <source>
        <dbReference type="Proteomes" id="UP000499080"/>
    </source>
</evidence>
<proteinExistence type="predicted"/>
<dbReference type="Proteomes" id="UP000499080">
    <property type="component" value="Unassembled WGS sequence"/>
</dbReference>
<sequence>MLSDGIILLHDNTHTATKTQELLQKFKWEVWSHLTYSPDLAPITCSKHLSGKRFSSNSDAKTAAENWFIGQGRDFYQAGLNNLVLRSDKCLNRFDNHVEK</sequence>
<comment type="caution">
    <text evidence="1">The sequence shown here is derived from an EMBL/GenBank/DDBJ whole genome shotgun (WGS) entry which is preliminary data.</text>
</comment>
<keyword evidence="2" id="KW-1185">Reference proteome</keyword>
<accession>A0A4Y2BEG8</accession>
<dbReference type="InterPro" id="IPR036397">
    <property type="entry name" value="RNaseH_sf"/>
</dbReference>
<dbReference type="AlphaFoldDB" id="A0A4Y2BEG8"/>
<evidence type="ECO:0000313" key="1">
    <source>
        <dbReference type="EMBL" id="GBL89514.1"/>
    </source>
</evidence>
<dbReference type="OrthoDB" id="6431520at2759"/>
<dbReference type="EMBL" id="BGPR01000065">
    <property type="protein sequence ID" value="GBL89514.1"/>
    <property type="molecule type" value="Genomic_DNA"/>
</dbReference>
<organism evidence="1 2">
    <name type="scientific">Araneus ventricosus</name>
    <name type="common">Orbweaver spider</name>
    <name type="synonym">Epeira ventricosa</name>
    <dbReference type="NCBI Taxonomy" id="182803"/>
    <lineage>
        <taxon>Eukaryota</taxon>
        <taxon>Metazoa</taxon>
        <taxon>Ecdysozoa</taxon>
        <taxon>Arthropoda</taxon>
        <taxon>Chelicerata</taxon>
        <taxon>Arachnida</taxon>
        <taxon>Araneae</taxon>
        <taxon>Araneomorphae</taxon>
        <taxon>Entelegynae</taxon>
        <taxon>Araneoidea</taxon>
        <taxon>Araneidae</taxon>
        <taxon>Araneus</taxon>
    </lineage>
</organism>
<dbReference type="PANTHER" id="PTHR46060">
    <property type="entry name" value="MARINER MOS1 TRANSPOSASE-LIKE PROTEIN"/>
    <property type="match status" value="1"/>
</dbReference>
<reference evidence="1 2" key="1">
    <citation type="journal article" date="2019" name="Sci. Rep.">
        <title>Orb-weaving spider Araneus ventricosus genome elucidates the spidroin gene catalogue.</title>
        <authorList>
            <person name="Kono N."/>
            <person name="Nakamura H."/>
            <person name="Ohtoshi R."/>
            <person name="Moran D.A.P."/>
            <person name="Shinohara A."/>
            <person name="Yoshida Y."/>
            <person name="Fujiwara M."/>
            <person name="Mori M."/>
            <person name="Tomita M."/>
            <person name="Arakawa K."/>
        </authorList>
    </citation>
    <scope>NUCLEOTIDE SEQUENCE [LARGE SCALE GENOMIC DNA]</scope>
</reference>
<name>A0A4Y2BEG8_ARAVE</name>
<dbReference type="PANTHER" id="PTHR46060:SF1">
    <property type="entry name" value="MARINER MOS1 TRANSPOSASE-LIKE PROTEIN"/>
    <property type="match status" value="1"/>
</dbReference>
<dbReference type="InterPro" id="IPR052709">
    <property type="entry name" value="Transposase-MT_Hybrid"/>
</dbReference>
<gene>
    <name evidence="1" type="ORF">AVEN_87850_1</name>
</gene>
<dbReference type="GO" id="GO:0003676">
    <property type="term" value="F:nucleic acid binding"/>
    <property type="evidence" value="ECO:0007669"/>
    <property type="project" value="InterPro"/>
</dbReference>
<dbReference type="Gene3D" id="3.30.420.10">
    <property type="entry name" value="Ribonuclease H-like superfamily/Ribonuclease H"/>
    <property type="match status" value="1"/>
</dbReference>
<evidence type="ECO:0008006" key="3">
    <source>
        <dbReference type="Google" id="ProtNLM"/>
    </source>
</evidence>